<proteinExistence type="predicted"/>
<dbReference type="InterPro" id="IPR000917">
    <property type="entry name" value="Sulfatase_N"/>
</dbReference>
<feature type="transmembrane region" description="Helical" evidence="7">
    <location>
        <begin position="126"/>
        <end position="144"/>
    </location>
</feature>
<keyword evidence="4 7" id="KW-0812">Transmembrane</keyword>
<evidence type="ECO:0000256" key="6">
    <source>
        <dbReference type="ARBA" id="ARBA00023136"/>
    </source>
</evidence>
<evidence type="ECO:0000256" key="7">
    <source>
        <dbReference type="SAM" id="Phobius"/>
    </source>
</evidence>
<comment type="pathway">
    <text evidence="2">Cell wall biogenesis; lipoteichoic acid biosynthesis.</text>
</comment>
<dbReference type="Gene3D" id="3.40.720.10">
    <property type="entry name" value="Alkaline Phosphatase, subunit A"/>
    <property type="match status" value="1"/>
</dbReference>
<dbReference type="PANTHER" id="PTHR47371:SF3">
    <property type="entry name" value="PHOSPHOGLYCEROL TRANSFERASE I"/>
    <property type="match status" value="1"/>
</dbReference>
<dbReference type="GO" id="GO:0005886">
    <property type="term" value="C:plasma membrane"/>
    <property type="evidence" value="ECO:0007669"/>
    <property type="project" value="UniProtKB-SubCell"/>
</dbReference>
<organism evidence="9 10">
    <name type="scientific">Clostridium fallax</name>
    <dbReference type="NCBI Taxonomy" id="1533"/>
    <lineage>
        <taxon>Bacteria</taxon>
        <taxon>Bacillati</taxon>
        <taxon>Bacillota</taxon>
        <taxon>Clostridia</taxon>
        <taxon>Eubacteriales</taxon>
        <taxon>Clostridiaceae</taxon>
        <taxon>Clostridium</taxon>
    </lineage>
</organism>
<dbReference type="InterPro" id="IPR050448">
    <property type="entry name" value="OpgB/LTA_synthase_biosynth"/>
</dbReference>
<evidence type="ECO:0000256" key="4">
    <source>
        <dbReference type="ARBA" id="ARBA00022692"/>
    </source>
</evidence>
<accession>A0A1M4ZEA6</accession>
<dbReference type="SUPFAM" id="SSF53649">
    <property type="entry name" value="Alkaline phosphatase-like"/>
    <property type="match status" value="1"/>
</dbReference>
<dbReference type="Pfam" id="PF00884">
    <property type="entry name" value="Sulfatase"/>
    <property type="match status" value="1"/>
</dbReference>
<keyword evidence="5 7" id="KW-1133">Transmembrane helix</keyword>
<keyword evidence="10" id="KW-1185">Reference proteome</keyword>
<sequence length="666" mass="77338">MIEKKKKIIDDYNIKEIITWLILGFLLTFILESITRASIYETIRFIKDRFSVFLLNYFMILTATSIIFIFKKRRFFYGIISIILGSLYIISMILKKLRGTPLTWADLYSFKDGIAIVGNYVNLKSIIAIIIFLLIIFVISIFLWKVDNKPGKIVNFKYLIIIIPVIFITSFTLIYNKNTENLKIYRWDMPSTYKENGFLYSFLYTASGFKIKEPENYNKEYIQEIKDKMIETNGLAKLSDSKEDNNINIIKPNIIIVQLESFFDPCRLKGVNFKSDPIPNFRYLYNTSTHGYLDVPTFGGGTVRSEFEVLTGLNTDFLAVGEIPNNNILKKEPVESLAYILGDKGYNNTVVHNYEGNFYDRDIIFSNLGFNNYISMEYMDKPKNDLSIYYPEDLLNMDSIKKLLLQNEPQFIYNITVESHGGYDKEYKGEDYIIDGDISLEDKNQIQFYIEKLKGVDKYINELINHIKSIDEPTVVAMFSDHLPSLDILNREDSPIKGKEMYKSEYFIWDNIGLSKEERDIEAYQLGYKILNSIGFRGGIVPTFHDIYVDKDDYQDRFEKLQYDILFGDKYIVDGKNIYSKSDLKLGLDEIKIDNYIIEGENIIINGQNFTNSSKIIINGKILDTEFKDENTLIAANKISNIKSIRVGQIGKYDKVLSESNSIYLK</sequence>
<feature type="transmembrane region" description="Helical" evidence="7">
    <location>
        <begin position="156"/>
        <end position="175"/>
    </location>
</feature>
<reference evidence="9 10" key="1">
    <citation type="submission" date="2016-11" db="EMBL/GenBank/DDBJ databases">
        <authorList>
            <person name="Jaros S."/>
            <person name="Januszkiewicz K."/>
            <person name="Wedrychowicz H."/>
        </authorList>
    </citation>
    <scope>NUCLEOTIDE SEQUENCE [LARGE SCALE GENOMIC DNA]</scope>
    <source>
        <strain evidence="9 10">DSM 2631</strain>
    </source>
</reference>
<dbReference type="PANTHER" id="PTHR47371">
    <property type="entry name" value="LIPOTEICHOIC ACID SYNTHASE"/>
    <property type="match status" value="1"/>
</dbReference>
<keyword evidence="3" id="KW-1003">Cell membrane</keyword>
<feature type="domain" description="Sulfatase N-terminal" evidence="8">
    <location>
        <begin position="252"/>
        <end position="516"/>
    </location>
</feature>
<evidence type="ECO:0000256" key="3">
    <source>
        <dbReference type="ARBA" id="ARBA00022475"/>
    </source>
</evidence>
<dbReference type="GO" id="GO:0016740">
    <property type="term" value="F:transferase activity"/>
    <property type="evidence" value="ECO:0007669"/>
    <property type="project" value="UniProtKB-KW"/>
</dbReference>
<protein>
    <submittedName>
        <fullName evidence="9">Phosphoglycerol transferase MdoB</fullName>
    </submittedName>
</protein>
<feature type="transmembrane region" description="Helical" evidence="7">
    <location>
        <begin position="75"/>
        <end position="94"/>
    </location>
</feature>
<dbReference type="STRING" id="1533.SAMN05443638_1444"/>
<dbReference type="Proteomes" id="UP000184035">
    <property type="component" value="Unassembled WGS sequence"/>
</dbReference>
<name>A0A1M4ZEA6_9CLOT</name>
<feature type="transmembrane region" description="Helical" evidence="7">
    <location>
        <begin position="50"/>
        <end position="70"/>
    </location>
</feature>
<evidence type="ECO:0000313" key="10">
    <source>
        <dbReference type="Proteomes" id="UP000184035"/>
    </source>
</evidence>
<gene>
    <name evidence="9" type="ORF">SAMN05443638_1444</name>
</gene>
<comment type="subcellular location">
    <subcellularLocation>
        <location evidence="1">Cell membrane</location>
        <topology evidence="1">Multi-pass membrane protein</topology>
    </subcellularLocation>
</comment>
<keyword evidence="9" id="KW-0808">Transferase</keyword>
<dbReference type="EMBL" id="FQVM01000044">
    <property type="protein sequence ID" value="SHF16350.1"/>
    <property type="molecule type" value="Genomic_DNA"/>
</dbReference>
<dbReference type="AlphaFoldDB" id="A0A1M4ZEA6"/>
<evidence type="ECO:0000256" key="1">
    <source>
        <dbReference type="ARBA" id="ARBA00004651"/>
    </source>
</evidence>
<feature type="transmembrane region" description="Helical" evidence="7">
    <location>
        <begin position="12"/>
        <end position="30"/>
    </location>
</feature>
<evidence type="ECO:0000313" key="9">
    <source>
        <dbReference type="EMBL" id="SHF16350.1"/>
    </source>
</evidence>
<dbReference type="InterPro" id="IPR017850">
    <property type="entry name" value="Alkaline_phosphatase_core_sf"/>
</dbReference>
<evidence type="ECO:0000259" key="8">
    <source>
        <dbReference type="Pfam" id="PF00884"/>
    </source>
</evidence>
<evidence type="ECO:0000256" key="2">
    <source>
        <dbReference type="ARBA" id="ARBA00004936"/>
    </source>
</evidence>
<keyword evidence="6 7" id="KW-0472">Membrane</keyword>
<dbReference type="RefSeq" id="WP_072897820.1">
    <property type="nucleotide sequence ID" value="NZ_FQVM01000044.1"/>
</dbReference>
<dbReference type="OrthoDB" id="243547at2"/>
<dbReference type="CDD" id="cd16015">
    <property type="entry name" value="LTA_synthase"/>
    <property type="match status" value="1"/>
</dbReference>
<evidence type="ECO:0000256" key="5">
    <source>
        <dbReference type="ARBA" id="ARBA00022989"/>
    </source>
</evidence>